<feature type="transmembrane region" description="Helical" evidence="6">
    <location>
        <begin position="172"/>
        <end position="191"/>
    </location>
</feature>
<keyword evidence="2" id="KW-1003">Cell membrane</keyword>
<evidence type="ECO:0000313" key="8">
    <source>
        <dbReference type="EMBL" id="GEP10209.1"/>
    </source>
</evidence>
<feature type="domain" description="Major facilitator superfamily (MFS) profile" evidence="7">
    <location>
        <begin position="18"/>
        <end position="423"/>
    </location>
</feature>
<dbReference type="InterPro" id="IPR011701">
    <property type="entry name" value="MFS"/>
</dbReference>
<gene>
    <name evidence="8" type="ORF">MGN01_20540</name>
</gene>
<evidence type="ECO:0000313" key="9">
    <source>
        <dbReference type="Proteomes" id="UP000321750"/>
    </source>
</evidence>
<dbReference type="AlphaFoldDB" id="A0A512JJS2"/>
<evidence type="ECO:0000259" key="7">
    <source>
        <dbReference type="PROSITE" id="PS50850"/>
    </source>
</evidence>
<dbReference type="InterPro" id="IPR050382">
    <property type="entry name" value="MFS_Na/Anion_cotransporter"/>
</dbReference>
<keyword evidence="3 6" id="KW-0812">Transmembrane</keyword>
<feature type="transmembrane region" description="Helical" evidence="6">
    <location>
        <begin position="52"/>
        <end position="70"/>
    </location>
</feature>
<name>A0A512JJS2_9HYPH</name>
<dbReference type="PANTHER" id="PTHR11662">
    <property type="entry name" value="SOLUTE CARRIER FAMILY 17"/>
    <property type="match status" value="1"/>
</dbReference>
<evidence type="ECO:0000256" key="4">
    <source>
        <dbReference type="ARBA" id="ARBA00022989"/>
    </source>
</evidence>
<comment type="caution">
    <text evidence="8">The sequence shown here is derived from an EMBL/GenBank/DDBJ whole genome shotgun (WGS) entry which is preliminary data.</text>
</comment>
<dbReference type="InterPro" id="IPR020846">
    <property type="entry name" value="MFS_dom"/>
</dbReference>
<sequence length="447" mass="47880">MTDTTKEKGALPAIRWVMIFLCFLILGISYIDRINLAIAAPHIKKELGFNDGEMGLVLGAFFWTYAIGQLPAGWFTDRIGARIGLALSATWWSVFTVVTGFTNSVAAMFGSRLMLGIGEAGSNPACVKVVYGWFPKRERGLASGLFDAGPQAGTAIALPLVAWLIHDWGWRTSFYVTGGIGLVWVVLWLLIYREPETDRSITPQQLAALREGVETDQAPAEHVPWSSLFKYRTMWGMMIGFFCMNFVKYFFITWFPTYLVSAKGFSLGQLGTLGAIPALMSLPGSVLGGWMTDHLFRRGFSLTASRKICLAGGMLTSSVIAFAAFTDSIALMLVLFSITYAALAFTAAVIWCVPADVAPSKAHVASIGGIQNFASNLAGVGITSITGLMLWLSGGSFLGPLMLAGAVCILGALNYIFVVGTIAPFGGVSQAAPQRDPAFPAASPSTA</sequence>
<dbReference type="CDD" id="cd17319">
    <property type="entry name" value="MFS_ExuT_GudP_like"/>
    <property type="match status" value="1"/>
</dbReference>
<feature type="transmembrane region" description="Helical" evidence="6">
    <location>
        <begin position="235"/>
        <end position="255"/>
    </location>
</feature>
<evidence type="ECO:0000256" key="1">
    <source>
        <dbReference type="ARBA" id="ARBA00004651"/>
    </source>
</evidence>
<evidence type="ECO:0000256" key="3">
    <source>
        <dbReference type="ARBA" id="ARBA00022692"/>
    </source>
</evidence>
<dbReference type="PANTHER" id="PTHR11662:SF399">
    <property type="entry name" value="FI19708P1-RELATED"/>
    <property type="match status" value="1"/>
</dbReference>
<evidence type="ECO:0000256" key="6">
    <source>
        <dbReference type="SAM" id="Phobius"/>
    </source>
</evidence>
<keyword evidence="9" id="KW-1185">Reference proteome</keyword>
<evidence type="ECO:0000256" key="5">
    <source>
        <dbReference type="ARBA" id="ARBA00023136"/>
    </source>
</evidence>
<dbReference type="GO" id="GO:0022857">
    <property type="term" value="F:transmembrane transporter activity"/>
    <property type="evidence" value="ECO:0007669"/>
    <property type="project" value="InterPro"/>
</dbReference>
<dbReference type="GO" id="GO:0005886">
    <property type="term" value="C:plasma membrane"/>
    <property type="evidence" value="ECO:0007669"/>
    <property type="project" value="UniProtKB-SubCell"/>
</dbReference>
<feature type="transmembrane region" description="Helical" evidence="6">
    <location>
        <begin position="308"/>
        <end position="325"/>
    </location>
</feature>
<feature type="transmembrane region" description="Helical" evidence="6">
    <location>
        <begin position="90"/>
        <end position="109"/>
    </location>
</feature>
<dbReference type="Pfam" id="PF07690">
    <property type="entry name" value="MFS_1"/>
    <property type="match status" value="1"/>
</dbReference>
<reference evidence="8 9" key="1">
    <citation type="submission" date="2019-07" db="EMBL/GenBank/DDBJ databases">
        <title>Whole genome shotgun sequence of Methylobacterium gnaphalii NBRC 107716.</title>
        <authorList>
            <person name="Hosoyama A."/>
            <person name="Uohara A."/>
            <person name="Ohji S."/>
            <person name="Ichikawa N."/>
        </authorList>
    </citation>
    <scope>NUCLEOTIDE SEQUENCE [LARGE SCALE GENOMIC DNA]</scope>
    <source>
        <strain evidence="8 9">NBRC 107716</strain>
    </source>
</reference>
<proteinExistence type="predicted"/>
<organism evidence="8 9">
    <name type="scientific">Methylobacterium gnaphalii</name>
    <dbReference type="NCBI Taxonomy" id="1010610"/>
    <lineage>
        <taxon>Bacteria</taxon>
        <taxon>Pseudomonadati</taxon>
        <taxon>Pseudomonadota</taxon>
        <taxon>Alphaproteobacteria</taxon>
        <taxon>Hyphomicrobiales</taxon>
        <taxon>Methylobacteriaceae</taxon>
        <taxon>Methylobacterium</taxon>
    </lineage>
</organism>
<dbReference type="Gene3D" id="1.20.1250.20">
    <property type="entry name" value="MFS general substrate transporter like domains"/>
    <property type="match status" value="2"/>
</dbReference>
<protein>
    <submittedName>
        <fullName evidence="8">MFS transporter</fullName>
    </submittedName>
</protein>
<keyword evidence="5 6" id="KW-0472">Membrane</keyword>
<dbReference type="EMBL" id="BJZV01000009">
    <property type="protein sequence ID" value="GEP10209.1"/>
    <property type="molecule type" value="Genomic_DNA"/>
</dbReference>
<keyword evidence="4 6" id="KW-1133">Transmembrane helix</keyword>
<feature type="transmembrane region" description="Helical" evidence="6">
    <location>
        <begin position="331"/>
        <end position="353"/>
    </location>
</feature>
<feature type="transmembrane region" description="Helical" evidence="6">
    <location>
        <begin position="275"/>
        <end position="296"/>
    </location>
</feature>
<feature type="transmembrane region" description="Helical" evidence="6">
    <location>
        <begin position="373"/>
        <end position="392"/>
    </location>
</feature>
<dbReference type="SUPFAM" id="SSF103473">
    <property type="entry name" value="MFS general substrate transporter"/>
    <property type="match status" value="1"/>
</dbReference>
<dbReference type="PROSITE" id="PS50850">
    <property type="entry name" value="MFS"/>
    <property type="match status" value="1"/>
</dbReference>
<dbReference type="RefSeq" id="WP_238257835.1">
    <property type="nucleotide sequence ID" value="NZ_BJZV01000009.1"/>
</dbReference>
<accession>A0A512JJS2</accession>
<comment type="subcellular location">
    <subcellularLocation>
        <location evidence="1">Cell membrane</location>
        <topology evidence="1">Multi-pass membrane protein</topology>
    </subcellularLocation>
</comment>
<dbReference type="InterPro" id="IPR000849">
    <property type="entry name" value="Sugar_P_transporter"/>
</dbReference>
<dbReference type="Proteomes" id="UP000321750">
    <property type="component" value="Unassembled WGS sequence"/>
</dbReference>
<dbReference type="PIRSF" id="PIRSF002808">
    <property type="entry name" value="Hexose_phosphate_transp"/>
    <property type="match status" value="1"/>
</dbReference>
<evidence type="ECO:0000256" key="2">
    <source>
        <dbReference type="ARBA" id="ARBA00022475"/>
    </source>
</evidence>
<feature type="transmembrane region" description="Helical" evidence="6">
    <location>
        <begin position="398"/>
        <end position="425"/>
    </location>
</feature>
<feature type="transmembrane region" description="Helical" evidence="6">
    <location>
        <begin position="13"/>
        <end position="31"/>
    </location>
</feature>
<dbReference type="InterPro" id="IPR036259">
    <property type="entry name" value="MFS_trans_sf"/>
</dbReference>